<sequence length="146" mass="16838">MPQTRFFWGSFLLLLLVVSCTINSDHCGIRRYLRCPTGYMMMMTMRLRPCHGSELLLAMLPAPLARCCFRRRRRFDGTTITGFSSLDGQERKGTTRDRSIVRHTFPSEPPFVRSQQLPRCGFGPFFTDFARTKTVLARRATFTQSS</sequence>
<evidence type="ECO:0000313" key="2">
    <source>
        <dbReference type="EMBL" id="MBW30578.1"/>
    </source>
</evidence>
<keyword evidence="1" id="KW-0732">Signal</keyword>
<reference evidence="2" key="1">
    <citation type="submission" date="2018-01" db="EMBL/GenBank/DDBJ databases">
        <title>An insight into the sialome of Amazonian anophelines.</title>
        <authorList>
            <person name="Ribeiro J.M."/>
            <person name="Scarpassa V."/>
            <person name="Calvo E."/>
        </authorList>
    </citation>
    <scope>NUCLEOTIDE SEQUENCE</scope>
    <source>
        <tissue evidence="2">Salivary glands</tissue>
    </source>
</reference>
<organism evidence="2">
    <name type="scientific">Anopheles braziliensis</name>
    <dbReference type="NCBI Taxonomy" id="58242"/>
    <lineage>
        <taxon>Eukaryota</taxon>
        <taxon>Metazoa</taxon>
        <taxon>Ecdysozoa</taxon>
        <taxon>Arthropoda</taxon>
        <taxon>Hexapoda</taxon>
        <taxon>Insecta</taxon>
        <taxon>Pterygota</taxon>
        <taxon>Neoptera</taxon>
        <taxon>Endopterygota</taxon>
        <taxon>Diptera</taxon>
        <taxon>Nematocera</taxon>
        <taxon>Culicoidea</taxon>
        <taxon>Culicidae</taxon>
        <taxon>Anophelinae</taxon>
        <taxon>Anopheles</taxon>
    </lineage>
</organism>
<protein>
    <submittedName>
        <fullName evidence="2">Putative secreted peptide</fullName>
    </submittedName>
</protein>
<evidence type="ECO:0000256" key="1">
    <source>
        <dbReference type="SAM" id="SignalP"/>
    </source>
</evidence>
<accession>A0A2M3ZQB1</accession>
<name>A0A2M3ZQB1_9DIPT</name>
<proteinExistence type="predicted"/>
<dbReference type="EMBL" id="GGFM01009827">
    <property type="protein sequence ID" value="MBW30578.1"/>
    <property type="molecule type" value="Transcribed_RNA"/>
</dbReference>
<dbReference type="PROSITE" id="PS51257">
    <property type="entry name" value="PROKAR_LIPOPROTEIN"/>
    <property type="match status" value="1"/>
</dbReference>
<feature type="signal peptide" evidence="1">
    <location>
        <begin position="1"/>
        <end position="24"/>
    </location>
</feature>
<dbReference type="AlphaFoldDB" id="A0A2M3ZQB1"/>
<feature type="chain" id="PRO_5014727406" evidence="1">
    <location>
        <begin position="25"/>
        <end position="146"/>
    </location>
</feature>